<evidence type="ECO:0000313" key="2">
    <source>
        <dbReference type="EMBL" id="KAA8572104.1"/>
    </source>
</evidence>
<name>A0A5M9JRH5_MONFR</name>
<evidence type="ECO:0000256" key="1">
    <source>
        <dbReference type="SAM" id="MobiDB-lite"/>
    </source>
</evidence>
<comment type="caution">
    <text evidence="2">The sequence shown here is derived from an EMBL/GenBank/DDBJ whole genome shotgun (WGS) entry which is preliminary data.</text>
</comment>
<feature type="compositionally biased region" description="Basic and acidic residues" evidence="1">
    <location>
        <begin position="1"/>
        <end position="16"/>
    </location>
</feature>
<gene>
    <name evidence="2" type="ORF">EYC84_002027</name>
</gene>
<dbReference type="AlphaFoldDB" id="A0A5M9JRH5"/>
<dbReference type="Proteomes" id="UP000322873">
    <property type="component" value="Unassembled WGS sequence"/>
</dbReference>
<keyword evidence="3" id="KW-1185">Reference proteome</keyword>
<evidence type="ECO:0000313" key="3">
    <source>
        <dbReference type="Proteomes" id="UP000322873"/>
    </source>
</evidence>
<protein>
    <submittedName>
        <fullName evidence="2">Uncharacterized protein</fullName>
    </submittedName>
</protein>
<dbReference type="VEuPathDB" id="FungiDB:MFRU_018g01150"/>
<dbReference type="EMBL" id="VICG01000005">
    <property type="protein sequence ID" value="KAA8572104.1"/>
    <property type="molecule type" value="Genomic_DNA"/>
</dbReference>
<organism evidence="2 3">
    <name type="scientific">Monilinia fructicola</name>
    <name type="common">Brown rot fungus</name>
    <name type="synonym">Ciboria fructicola</name>
    <dbReference type="NCBI Taxonomy" id="38448"/>
    <lineage>
        <taxon>Eukaryota</taxon>
        <taxon>Fungi</taxon>
        <taxon>Dikarya</taxon>
        <taxon>Ascomycota</taxon>
        <taxon>Pezizomycotina</taxon>
        <taxon>Leotiomycetes</taxon>
        <taxon>Helotiales</taxon>
        <taxon>Sclerotiniaceae</taxon>
        <taxon>Monilinia</taxon>
    </lineage>
</organism>
<accession>A0A5M9JRH5</accession>
<sequence>MHAMQEDSGVHGHEHTNSNGYLEGSLSQRKQAKPQMRDTLAAVGGMLIPLLTQFGHDHLDIIRRMN</sequence>
<reference evidence="2 3" key="1">
    <citation type="submission" date="2019-06" db="EMBL/GenBank/DDBJ databases">
        <title>Genome Sequence of the Brown Rot Fungal Pathogen Monilinia fructicola.</title>
        <authorList>
            <person name="De Miccolis Angelini R.M."/>
            <person name="Landi L."/>
            <person name="Abate D."/>
            <person name="Pollastro S."/>
            <person name="Romanazzi G."/>
            <person name="Faretra F."/>
        </authorList>
    </citation>
    <scope>NUCLEOTIDE SEQUENCE [LARGE SCALE GENOMIC DNA]</scope>
    <source>
        <strain evidence="2 3">Mfrc123</strain>
    </source>
</reference>
<proteinExistence type="predicted"/>
<feature type="region of interest" description="Disordered" evidence="1">
    <location>
        <begin position="1"/>
        <end position="37"/>
    </location>
</feature>
<feature type="compositionally biased region" description="Polar residues" evidence="1">
    <location>
        <begin position="17"/>
        <end position="29"/>
    </location>
</feature>